<dbReference type="Proteomes" id="UP000639419">
    <property type="component" value="Unassembled WGS sequence"/>
</dbReference>
<protein>
    <recommendedName>
        <fullName evidence="3">Antitoxin PrlF</fullName>
    </recommendedName>
</protein>
<dbReference type="InterPro" id="IPR031848">
    <property type="entry name" value="PrlF_antitoxin"/>
</dbReference>
<dbReference type="EMBL" id="WHOR01000016">
    <property type="protein sequence ID" value="NUB18378.1"/>
    <property type="molecule type" value="Genomic_DNA"/>
</dbReference>
<accession>A0ABX2KRX6</accession>
<keyword evidence="2" id="KW-1185">Reference proteome</keyword>
<evidence type="ECO:0000313" key="1">
    <source>
        <dbReference type="EMBL" id="NUB18378.1"/>
    </source>
</evidence>
<proteinExistence type="predicted"/>
<evidence type="ECO:0000313" key="2">
    <source>
        <dbReference type="Proteomes" id="UP000639419"/>
    </source>
</evidence>
<dbReference type="RefSeq" id="WP_174437689.1">
    <property type="nucleotide sequence ID" value="NZ_BAABCC010000057.1"/>
</dbReference>
<dbReference type="Pfam" id="PF15937">
    <property type="entry name" value="PrlF_antitoxin"/>
    <property type="match status" value="1"/>
</dbReference>
<evidence type="ECO:0008006" key="3">
    <source>
        <dbReference type="Google" id="ProtNLM"/>
    </source>
</evidence>
<comment type="caution">
    <text evidence="1">The sequence shown here is derived from an EMBL/GenBank/DDBJ whole genome shotgun (WGS) entry which is preliminary data.</text>
</comment>
<sequence length="117" mass="12855">MTKLAYNGSITTTGASEAIRLDKTLFRQHPEFRQKAKVEAHVIGRGTLLVHLVDDGQDPENQEDPMVAAFLSFIERDAVAHPERIAPLSASKVARAVELTKNVTVSDDDVIPDDISF</sequence>
<name>A0ABX2KRX6_9PROT</name>
<organism evidence="1 2">
    <name type="scientific">Azospirillum formosense</name>
    <dbReference type="NCBI Taxonomy" id="861533"/>
    <lineage>
        <taxon>Bacteria</taxon>
        <taxon>Pseudomonadati</taxon>
        <taxon>Pseudomonadota</taxon>
        <taxon>Alphaproteobacteria</taxon>
        <taxon>Rhodospirillales</taxon>
        <taxon>Azospirillaceae</taxon>
        <taxon>Azospirillum</taxon>
    </lineage>
</organism>
<gene>
    <name evidence="1" type="ORF">GBZ26_03955</name>
</gene>
<reference evidence="1 2" key="1">
    <citation type="submission" date="2019-10" db="EMBL/GenBank/DDBJ databases">
        <title>Genome sequence of Azospirillum formosense CC-Nfb-7.</title>
        <authorList>
            <person name="Ambrosini A."/>
            <person name="Sant'Anna F.H."/>
            <person name="Cassan F.D."/>
            <person name="Souza E.M."/>
            <person name="Passaglia L.M.P."/>
        </authorList>
    </citation>
    <scope>NUCLEOTIDE SEQUENCE [LARGE SCALE GENOMIC DNA]</scope>
    <source>
        <strain evidence="1 2">CC-NFb-7</strain>
    </source>
</reference>